<reference evidence="3" key="1">
    <citation type="submission" date="2016-11" db="EMBL/GenBank/DDBJ databases">
        <authorList>
            <person name="Varghese N."/>
            <person name="Submissions S."/>
        </authorList>
    </citation>
    <scope>NUCLEOTIDE SEQUENCE [LARGE SCALE GENOMIC DNA]</scope>
    <source>
        <strain evidence="3">DSM 13643</strain>
    </source>
</reference>
<feature type="domain" description="Transposase InsH N-terminal" evidence="1">
    <location>
        <begin position="18"/>
        <end position="103"/>
    </location>
</feature>
<keyword evidence="3" id="KW-1185">Reference proteome</keyword>
<proteinExistence type="predicted"/>
<dbReference type="RefSeq" id="WP_242945587.1">
    <property type="nucleotide sequence ID" value="NZ_FQXO01000096.1"/>
</dbReference>
<accession>A0A1M5WA03</accession>
<dbReference type="EMBL" id="FQXO01000096">
    <property type="protein sequence ID" value="SHH84409.1"/>
    <property type="molecule type" value="Genomic_DNA"/>
</dbReference>
<organism evidence="2 3">
    <name type="scientific">Caloranaerobacter azorensis DSM 13643</name>
    <dbReference type="NCBI Taxonomy" id="1121264"/>
    <lineage>
        <taxon>Bacteria</taxon>
        <taxon>Bacillati</taxon>
        <taxon>Bacillota</taxon>
        <taxon>Tissierellia</taxon>
        <taxon>Tissierellales</taxon>
        <taxon>Thermohalobacteraceae</taxon>
        <taxon>Caloranaerobacter</taxon>
    </lineage>
</organism>
<sequence length="137" mass="16145">MNRQLILECIEFFTSTHKSNFYLKLFDAIDLSDFPEYPSSKYGPKGYSRHSLFKAFIVMKCEKFSHITELIDYLNNNLYIAYLCGFDIMKPLPSYWTFERFIKNIDNQFFSNIMKKLVLHLKDLGFISNSFVSADAT</sequence>
<dbReference type="Pfam" id="PF05598">
    <property type="entry name" value="DUF772"/>
    <property type="match status" value="1"/>
</dbReference>
<evidence type="ECO:0000259" key="1">
    <source>
        <dbReference type="Pfam" id="PF05598"/>
    </source>
</evidence>
<dbReference type="AlphaFoldDB" id="A0A1M5WA03"/>
<protein>
    <submittedName>
        <fullName evidence="2">Transposase domain</fullName>
    </submittedName>
</protein>
<name>A0A1M5WA03_9FIRM</name>
<gene>
    <name evidence="2" type="ORF">SAMN02745135_02373</name>
</gene>
<dbReference type="Proteomes" id="UP000183967">
    <property type="component" value="Unassembled WGS sequence"/>
</dbReference>
<evidence type="ECO:0000313" key="2">
    <source>
        <dbReference type="EMBL" id="SHH84409.1"/>
    </source>
</evidence>
<evidence type="ECO:0000313" key="3">
    <source>
        <dbReference type="Proteomes" id="UP000183967"/>
    </source>
</evidence>
<dbReference type="InterPro" id="IPR008490">
    <property type="entry name" value="Transposase_InsH_N"/>
</dbReference>